<dbReference type="InParanoid" id="A0A409X8L3"/>
<evidence type="ECO:0000256" key="1">
    <source>
        <dbReference type="SAM" id="SignalP"/>
    </source>
</evidence>
<evidence type="ECO:0000313" key="2">
    <source>
        <dbReference type="EMBL" id="PPQ87116.1"/>
    </source>
</evidence>
<evidence type="ECO:0000313" key="3">
    <source>
        <dbReference type="Proteomes" id="UP000283269"/>
    </source>
</evidence>
<dbReference type="AlphaFoldDB" id="A0A409X8L3"/>
<organism evidence="2 3">
    <name type="scientific">Psilocybe cyanescens</name>
    <dbReference type="NCBI Taxonomy" id="93625"/>
    <lineage>
        <taxon>Eukaryota</taxon>
        <taxon>Fungi</taxon>
        <taxon>Dikarya</taxon>
        <taxon>Basidiomycota</taxon>
        <taxon>Agaricomycotina</taxon>
        <taxon>Agaricomycetes</taxon>
        <taxon>Agaricomycetidae</taxon>
        <taxon>Agaricales</taxon>
        <taxon>Agaricineae</taxon>
        <taxon>Strophariaceae</taxon>
        <taxon>Psilocybe</taxon>
    </lineage>
</organism>
<feature type="chain" id="PRO_5018987585" evidence="1">
    <location>
        <begin position="20"/>
        <end position="67"/>
    </location>
</feature>
<dbReference type="Proteomes" id="UP000283269">
    <property type="component" value="Unassembled WGS sequence"/>
</dbReference>
<protein>
    <submittedName>
        <fullName evidence="2">Uncharacterized protein</fullName>
    </submittedName>
</protein>
<dbReference type="EMBL" id="NHYD01002369">
    <property type="protein sequence ID" value="PPQ87116.1"/>
    <property type="molecule type" value="Genomic_DNA"/>
</dbReference>
<accession>A0A409X8L3</accession>
<reference evidence="2 3" key="1">
    <citation type="journal article" date="2018" name="Evol. Lett.">
        <title>Horizontal gene cluster transfer increased hallucinogenic mushroom diversity.</title>
        <authorList>
            <person name="Reynolds H.T."/>
            <person name="Vijayakumar V."/>
            <person name="Gluck-Thaler E."/>
            <person name="Korotkin H.B."/>
            <person name="Matheny P.B."/>
            <person name="Slot J.C."/>
        </authorList>
    </citation>
    <scope>NUCLEOTIDE SEQUENCE [LARGE SCALE GENOMIC DNA]</scope>
    <source>
        <strain evidence="2 3">2631</strain>
    </source>
</reference>
<feature type="signal peptide" evidence="1">
    <location>
        <begin position="1"/>
        <end position="19"/>
    </location>
</feature>
<dbReference type="OrthoDB" id="10532848at2759"/>
<sequence length="67" mass="7149">MKFTLTSLFTFAFALGASAVAIPDGIYDPVVTRITYTYPDGGVTTRTFTIPGANPTRTVLPPQTIPV</sequence>
<keyword evidence="3" id="KW-1185">Reference proteome</keyword>
<comment type="caution">
    <text evidence="2">The sequence shown here is derived from an EMBL/GenBank/DDBJ whole genome shotgun (WGS) entry which is preliminary data.</text>
</comment>
<keyword evidence="1" id="KW-0732">Signal</keyword>
<name>A0A409X8L3_PSICY</name>
<gene>
    <name evidence="2" type="ORF">CVT25_000936</name>
</gene>
<proteinExistence type="predicted"/>